<keyword evidence="2" id="KW-1185">Reference proteome</keyword>
<gene>
    <name evidence="1" type="ORF">PVAND_003015</name>
</gene>
<evidence type="ECO:0000313" key="1">
    <source>
        <dbReference type="EMBL" id="KAG5672927.1"/>
    </source>
</evidence>
<dbReference type="OrthoDB" id="7791357at2759"/>
<organism evidence="1 2">
    <name type="scientific">Polypedilum vanderplanki</name>
    <name type="common">Sleeping chironomid midge</name>
    <dbReference type="NCBI Taxonomy" id="319348"/>
    <lineage>
        <taxon>Eukaryota</taxon>
        <taxon>Metazoa</taxon>
        <taxon>Ecdysozoa</taxon>
        <taxon>Arthropoda</taxon>
        <taxon>Hexapoda</taxon>
        <taxon>Insecta</taxon>
        <taxon>Pterygota</taxon>
        <taxon>Neoptera</taxon>
        <taxon>Endopterygota</taxon>
        <taxon>Diptera</taxon>
        <taxon>Nematocera</taxon>
        <taxon>Chironomoidea</taxon>
        <taxon>Chironomidae</taxon>
        <taxon>Chironominae</taxon>
        <taxon>Polypedilum</taxon>
        <taxon>Polypedilum</taxon>
    </lineage>
</organism>
<dbReference type="AlphaFoldDB" id="A0A9J6BSU3"/>
<dbReference type="Proteomes" id="UP001107558">
    <property type="component" value="Chromosome 3"/>
</dbReference>
<sequence>MEFINQLENQSKIVLPSAVKDAIVAEGFDQKKDFEMLTDTDILSLMQVIRKKILEYSKCGNNPRAIRAREYIERYSTSPQSFEIPFAIINKIKAIRYFCQTSDIASTSTNTRLSNAQPSNADLYNVRKQRKQAQIASKLTNEFKNLFPNESIGREVVVDQNYLAQCPFCFLKLPAVDSRGYYSTISFKNHLKRHLHNFQQTTSSLTTTITTSVPENSPIMTVYSNSLSLNASSSITTSANTTTTAVTVYSRPRMSTRSYPQNDNFTNFLKICIENAKCIDLGYKGNRYGEMVMKLAAFLYIRGGKNLYKFMHLNLKFPELTSLKQFMKRELSMISENCLRFDGLKDYLILNKYPLEISLFEDGTKVIEKVEYNSTNDTLSGLVIPFNDATGLPFVDFHKARTAKWIHDAMKNYAKVSYAQLLLAQPNMRGAKPYLLGVYFTDNKFKAIDVINRLKYIKYELEKRSILMIAFGSDGDSRMMAAQKTLINFGNIQRWNALQLCGNMRATTLATQDTFHILKRLKNLLYDLGRTIKMGNFIVSVNHIIIMYKKYDKSQHRLILNDLDVTDTLNYDCIRKITNERVLQLLSGMEETQGTVMYLKLICCGLKAYIDHETLLCDRVFNAVYLTYFIRLWHQSLNNMNHFITQNCVDGLEMNLLWLLQLIFRGKAQNISEHSSQQCESTFRCVRSFTGVECTQISSTPMDLIHRLHKIELGEKIMFELKELIKFPIIEEREKKIKTTLQESENVNWWNIVEVASKLAIEDALKLGITCHDVQLERIIRPIVLRYDQNESSETFSNQIELPNDLENEADDIDENLVLHEVEFLNQPSDDAFLSIKVGTEERKIKKTQLIWMLENNKIHINSDLRHRFIPRRVITIGSSSNNNDDYWKSEKITKGDNIILKNGDELLLGQVLNFKYLKERNKKSSIYYRDHVEIISSENIGVFLNPLYIIQNNNKIDGESDDYFDVTDYICHVKSHTIFPNEVLYDIIKNFIL</sequence>
<evidence type="ECO:0000313" key="2">
    <source>
        <dbReference type="Proteomes" id="UP001107558"/>
    </source>
</evidence>
<protein>
    <submittedName>
        <fullName evidence="1">Uncharacterized protein</fullName>
    </submittedName>
</protein>
<dbReference type="EMBL" id="JADBJN010000003">
    <property type="protein sequence ID" value="KAG5672927.1"/>
    <property type="molecule type" value="Genomic_DNA"/>
</dbReference>
<reference evidence="1" key="1">
    <citation type="submission" date="2021-03" db="EMBL/GenBank/DDBJ databases">
        <title>Chromosome level genome of the anhydrobiotic midge Polypedilum vanderplanki.</title>
        <authorList>
            <person name="Yoshida Y."/>
            <person name="Kikawada T."/>
            <person name="Gusev O."/>
        </authorList>
    </citation>
    <scope>NUCLEOTIDE SEQUENCE</scope>
    <source>
        <strain evidence="1">NIAS01</strain>
        <tissue evidence="1">Whole body or cell culture</tissue>
    </source>
</reference>
<proteinExistence type="predicted"/>
<comment type="caution">
    <text evidence="1">The sequence shown here is derived from an EMBL/GenBank/DDBJ whole genome shotgun (WGS) entry which is preliminary data.</text>
</comment>
<name>A0A9J6BSU3_POLVA</name>
<accession>A0A9J6BSU3</accession>